<reference evidence="2" key="1">
    <citation type="submission" date="2020-01" db="EMBL/GenBank/DDBJ databases">
        <title>Identification and distribution of gene clusters putatively required for synthesis of sphingolipid metabolism inhibitors in phylogenetically diverse species of the filamentous fungus Fusarium.</title>
        <authorList>
            <person name="Kim H.-S."/>
            <person name="Busman M."/>
            <person name="Brown D.W."/>
            <person name="Divon H."/>
            <person name="Uhlig S."/>
            <person name="Proctor R.H."/>
        </authorList>
    </citation>
    <scope>NUCLEOTIDE SEQUENCE</scope>
    <source>
        <strain evidence="2">NRRL 53441</strain>
    </source>
</reference>
<feature type="compositionally biased region" description="Polar residues" evidence="1">
    <location>
        <begin position="181"/>
        <end position="207"/>
    </location>
</feature>
<dbReference type="EMBL" id="JAADJG010000502">
    <property type="protein sequence ID" value="KAF4445730.1"/>
    <property type="molecule type" value="Genomic_DNA"/>
</dbReference>
<dbReference type="Proteomes" id="UP000605986">
    <property type="component" value="Unassembled WGS sequence"/>
</dbReference>
<sequence>MPVILENQLGSLMAEDLSYFGEKRASILEPAYESYLSSENLRQEEPAPSRIQLLPPSEIAVSFKRCTKTGVATDLDIKKLSDPLADNFYGYYPEEKCIVFKGERGLLDEFVEFAEKLAGEKEVTIALKAADQVRIPWGGLEYGLEYEEFVARVEVLECAMWIRTSPSEHEEGGNRFVELTTASQAPRPSTPKQISTSNGTFNGTHANENGFDHEQLLETPGKGHVPLTASSSPLSSPPPIDDTDEGNPLNEFESESDGSLSPPPEIIETPPWLKRS</sequence>
<evidence type="ECO:0000313" key="3">
    <source>
        <dbReference type="Proteomes" id="UP000605986"/>
    </source>
</evidence>
<keyword evidence="3" id="KW-1185">Reference proteome</keyword>
<comment type="caution">
    <text evidence="2">The sequence shown here is derived from an EMBL/GenBank/DDBJ whole genome shotgun (WGS) entry which is preliminary data.</text>
</comment>
<name>A0A8H4K8M8_9HYPO</name>
<evidence type="ECO:0000256" key="1">
    <source>
        <dbReference type="SAM" id="MobiDB-lite"/>
    </source>
</evidence>
<organism evidence="2 3">
    <name type="scientific">Fusarium austroafricanum</name>
    <dbReference type="NCBI Taxonomy" id="2364996"/>
    <lineage>
        <taxon>Eukaryota</taxon>
        <taxon>Fungi</taxon>
        <taxon>Dikarya</taxon>
        <taxon>Ascomycota</taxon>
        <taxon>Pezizomycotina</taxon>
        <taxon>Sordariomycetes</taxon>
        <taxon>Hypocreomycetidae</taxon>
        <taxon>Hypocreales</taxon>
        <taxon>Nectriaceae</taxon>
        <taxon>Fusarium</taxon>
        <taxon>Fusarium concolor species complex</taxon>
    </lineage>
</organism>
<evidence type="ECO:0000313" key="2">
    <source>
        <dbReference type="EMBL" id="KAF4445730.1"/>
    </source>
</evidence>
<feature type="region of interest" description="Disordered" evidence="1">
    <location>
        <begin position="181"/>
        <end position="276"/>
    </location>
</feature>
<dbReference type="AlphaFoldDB" id="A0A8H4K8M8"/>
<proteinExistence type="predicted"/>
<protein>
    <submittedName>
        <fullName evidence="2">Uncharacterized protein</fullName>
    </submittedName>
</protein>
<accession>A0A8H4K8M8</accession>
<dbReference type="OrthoDB" id="4932172at2759"/>
<gene>
    <name evidence="2" type="ORF">F53441_10572</name>
</gene>